<gene>
    <name evidence="3" type="ORF">QF092_17690</name>
</gene>
<dbReference type="PANTHER" id="PTHR34597:SF3">
    <property type="entry name" value="OUTER MEMBRANE TRANSPORTER CDIB"/>
    <property type="match status" value="1"/>
</dbReference>
<protein>
    <submittedName>
        <fullName evidence="3">ShlB/FhaC/HecB family hemolysin secretion/activation protein</fullName>
    </submittedName>
</protein>
<accession>A0ABY8Q6X3</accession>
<evidence type="ECO:0000313" key="3">
    <source>
        <dbReference type="EMBL" id="WGV16060.1"/>
    </source>
</evidence>
<keyword evidence="4" id="KW-1185">Reference proteome</keyword>
<dbReference type="InterPro" id="IPR005565">
    <property type="entry name" value="Hemolysn_activator_HlyB_C"/>
</dbReference>
<dbReference type="Pfam" id="PF03865">
    <property type="entry name" value="ShlB"/>
    <property type="match status" value="1"/>
</dbReference>
<dbReference type="InterPro" id="IPR051544">
    <property type="entry name" value="TPS_OM_transporter"/>
</dbReference>
<sequence>MVSVKVALRLVIVATMLVVRAGPGIAQTFFGDLGEGVTVGVDQGSTSLLPEVDTTTSFLTFDTYGSSAVGRDIWSASLALPDFFADGDQLDMVFVPGGLGGDRGAELLALGLGYVSPLGSGGLEWMLRGDHGNLLPGGAVSRAVDLRLSSTNLSLGLRQTWRPAEDKTLRATIEFKSRNTRGTTLGRSVLDEELQVIQASFRRETGVPFGFRTRMGVSLAHGLSTLPAGVQVNPFASLPGASSEFLRFSAGAEMSLPVSPRWVINAGLAAQWADTSLPLSERCGYATNAFSRGFDQTVVNGDRCVAGRLEAARYLFVPTSDNPDQALVQGFAGLDGGIVHNLANPVLPAFTDDWSSISLGVRFLRGGTVGEVAVSKVLNDFAGQDPTPRFWLRFGLKM</sequence>
<reference evidence="3 4" key="1">
    <citation type="submission" date="2023-04" db="EMBL/GenBank/DDBJ databases">
        <title>YMD61, complete Genome.</title>
        <authorList>
            <person name="Zhang J."/>
        </authorList>
    </citation>
    <scope>NUCLEOTIDE SEQUENCE [LARGE SCALE GENOMIC DNA]</scope>
    <source>
        <strain evidence="3 4">YMD61</strain>
    </source>
</reference>
<keyword evidence="1" id="KW-0732">Signal</keyword>
<proteinExistence type="predicted"/>
<evidence type="ECO:0000256" key="1">
    <source>
        <dbReference type="SAM" id="SignalP"/>
    </source>
</evidence>
<dbReference type="RefSeq" id="WP_281466029.1">
    <property type="nucleotide sequence ID" value="NZ_CP124535.1"/>
</dbReference>
<organism evidence="3 4">
    <name type="scientific">Fuscovulum ytuae</name>
    <dbReference type="NCBI Taxonomy" id="3042299"/>
    <lineage>
        <taxon>Bacteria</taxon>
        <taxon>Pseudomonadati</taxon>
        <taxon>Pseudomonadota</taxon>
        <taxon>Alphaproteobacteria</taxon>
        <taxon>Rhodobacterales</taxon>
        <taxon>Paracoccaceae</taxon>
        <taxon>Fuscovulum</taxon>
    </lineage>
</organism>
<feature type="chain" id="PRO_5046016077" evidence="1">
    <location>
        <begin position="22"/>
        <end position="398"/>
    </location>
</feature>
<evidence type="ECO:0000313" key="4">
    <source>
        <dbReference type="Proteomes" id="UP001230978"/>
    </source>
</evidence>
<dbReference type="Proteomes" id="UP001230978">
    <property type="component" value="Chromosome"/>
</dbReference>
<dbReference type="PANTHER" id="PTHR34597">
    <property type="entry name" value="SLR1661 PROTEIN"/>
    <property type="match status" value="1"/>
</dbReference>
<name>A0ABY8Q6X3_9RHOB</name>
<feature type="signal peptide" evidence="1">
    <location>
        <begin position="1"/>
        <end position="21"/>
    </location>
</feature>
<dbReference type="Gene3D" id="2.40.160.50">
    <property type="entry name" value="membrane protein fhac: a member of the omp85/tpsb transporter family"/>
    <property type="match status" value="1"/>
</dbReference>
<evidence type="ECO:0000259" key="2">
    <source>
        <dbReference type="Pfam" id="PF03865"/>
    </source>
</evidence>
<dbReference type="EMBL" id="CP124535">
    <property type="protein sequence ID" value="WGV16060.1"/>
    <property type="molecule type" value="Genomic_DNA"/>
</dbReference>
<feature type="domain" description="Haemolysin activator HlyB C-terminal" evidence="2">
    <location>
        <begin position="59"/>
        <end position="362"/>
    </location>
</feature>